<sequence length="371" mass="39737">MNRRQLLTIGAGLGGAAVAGGLGYAMWARQGASAWAAEVEAIRRPLTVGPGLERHRELVRYATLAANSHNTQPWRFAIAANSITVTPDRERRCAIVDPDDHHLFASLGCAIENIVQAAPLVGLAATPRFDPAGSRIVIDLEPGGGAGTQGLAEAIPRRQCTRSVYDGRSVSPADIARLETAGRGTGVETISITDRGAIDRIVAFIVDGNTQQIDDPAFAAELTRWIRFSYGEALSTRDGLFAAVSGNPVLPGPIGKMIFPLVFSAKSENARIVEQVDSSAGLMVFVSETNDEASWIEAGRAYQRFALTATSLGIAHAFLNQPVEVAAVRRRFADHLDLGDRRPDFVVRFGYGPRMPMSLRRPVEAVLAEAG</sequence>
<name>A0A1G6A9B1_9HYPH</name>
<dbReference type="EMBL" id="FMXQ01000001">
    <property type="protein sequence ID" value="SDB05011.1"/>
    <property type="molecule type" value="Genomic_DNA"/>
</dbReference>
<dbReference type="InterPro" id="IPR000415">
    <property type="entry name" value="Nitroreductase-like"/>
</dbReference>
<dbReference type="Gene3D" id="3.40.109.10">
    <property type="entry name" value="NADH Oxidase"/>
    <property type="match status" value="1"/>
</dbReference>
<dbReference type="SUPFAM" id="SSF55469">
    <property type="entry name" value="FMN-dependent nitroreductase-like"/>
    <property type="match status" value="2"/>
</dbReference>
<dbReference type="PROSITE" id="PS51318">
    <property type="entry name" value="TAT"/>
    <property type="match status" value="1"/>
</dbReference>
<dbReference type="RefSeq" id="WP_090874911.1">
    <property type="nucleotide sequence ID" value="NZ_FMXQ01000001.1"/>
</dbReference>
<dbReference type="InterPro" id="IPR006311">
    <property type="entry name" value="TAT_signal"/>
</dbReference>
<dbReference type="AlphaFoldDB" id="A0A1G6A9B1"/>
<dbReference type="GO" id="GO:0016491">
    <property type="term" value="F:oxidoreductase activity"/>
    <property type="evidence" value="ECO:0007669"/>
    <property type="project" value="InterPro"/>
</dbReference>
<dbReference type="Proteomes" id="UP000199071">
    <property type="component" value="Unassembled WGS sequence"/>
</dbReference>
<gene>
    <name evidence="1" type="ORF">SAMN02982931_00336</name>
</gene>
<protein>
    <submittedName>
        <fullName evidence="1">Nitroreductase family protein</fullName>
    </submittedName>
</protein>
<keyword evidence="2" id="KW-1185">Reference proteome</keyword>
<evidence type="ECO:0000313" key="2">
    <source>
        <dbReference type="Proteomes" id="UP000199071"/>
    </source>
</evidence>
<reference evidence="1 2" key="1">
    <citation type="submission" date="2016-10" db="EMBL/GenBank/DDBJ databases">
        <authorList>
            <person name="de Groot N.N."/>
        </authorList>
    </citation>
    <scope>NUCLEOTIDE SEQUENCE [LARGE SCALE GENOMIC DNA]</scope>
    <source>
        <strain evidence="1 2">ATCC 35022</strain>
    </source>
</reference>
<proteinExistence type="predicted"/>
<accession>A0A1G6A9B1</accession>
<evidence type="ECO:0000313" key="1">
    <source>
        <dbReference type="EMBL" id="SDB05011.1"/>
    </source>
</evidence>
<dbReference type="NCBIfam" id="NF047509">
    <property type="entry name" value="Rv3131_FMN_oxido"/>
    <property type="match status" value="1"/>
</dbReference>
<organism evidence="1 2">
    <name type="scientific">Bauldia litoralis</name>
    <dbReference type="NCBI Taxonomy" id="665467"/>
    <lineage>
        <taxon>Bacteria</taxon>
        <taxon>Pseudomonadati</taxon>
        <taxon>Pseudomonadota</taxon>
        <taxon>Alphaproteobacteria</taxon>
        <taxon>Hyphomicrobiales</taxon>
        <taxon>Kaistiaceae</taxon>
        <taxon>Bauldia</taxon>
    </lineage>
</organism>
<dbReference type="STRING" id="665467.SAMN02982931_00336"/>
<dbReference type="OrthoDB" id="8156917at2"/>